<evidence type="ECO:0000256" key="1">
    <source>
        <dbReference type="SAM" id="Phobius"/>
    </source>
</evidence>
<accession>X1Q8C6</accession>
<feature type="transmembrane region" description="Helical" evidence="1">
    <location>
        <begin position="12"/>
        <end position="32"/>
    </location>
</feature>
<name>X1Q8C6_9ZZZZ</name>
<keyword evidence="1" id="KW-0472">Membrane</keyword>
<feature type="transmembrane region" description="Helical" evidence="1">
    <location>
        <begin position="44"/>
        <end position="61"/>
    </location>
</feature>
<reference evidence="2" key="1">
    <citation type="journal article" date="2014" name="Front. Microbiol.">
        <title>High frequency of phylogenetically diverse reductive dehalogenase-homologous genes in deep subseafloor sedimentary metagenomes.</title>
        <authorList>
            <person name="Kawai M."/>
            <person name="Futagami T."/>
            <person name="Toyoda A."/>
            <person name="Takaki Y."/>
            <person name="Nishi S."/>
            <person name="Hori S."/>
            <person name="Arai W."/>
            <person name="Tsubouchi T."/>
            <person name="Morono Y."/>
            <person name="Uchiyama I."/>
            <person name="Ito T."/>
            <person name="Fujiyama A."/>
            <person name="Inagaki F."/>
            <person name="Takami H."/>
        </authorList>
    </citation>
    <scope>NUCLEOTIDE SEQUENCE</scope>
    <source>
        <strain evidence="2">Expedition CK06-06</strain>
    </source>
</reference>
<dbReference type="AlphaFoldDB" id="X1Q8C6"/>
<proteinExistence type="predicted"/>
<gene>
    <name evidence="2" type="ORF">S12H4_08310</name>
</gene>
<evidence type="ECO:0000313" key="2">
    <source>
        <dbReference type="EMBL" id="GAI64463.1"/>
    </source>
</evidence>
<organism evidence="2">
    <name type="scientific">marine sediment metagenome</name>
    <dbReference type="NCBI Taxonomy" id="412755"/>
    <lineage>
        <taxon>unclassified sequences</taxon>
        <taxon>metagenomes</taxon>
        <taxon>ecological metagenomes</taxon>
    </lineage>
</organism>
<protein>
    <submittedName>
        <fullName evidence="2">Uncharacterized protein</fullName>
    </submittedName>
</protein>
<comment type="caution">
    <text evidence="2">The sequence shown here is derived from an EMBL/GenBank/DDBJ whole genome shotgun (WGS) entry which is preliminary data.</text>
</comment>
<keyword evidence="1" id="KW-0812">Transmembrane</keyword>
<keyword evidence="1" id="KW-1133">Transmembrane helix</keyword>
<sequence length="69" mass="7565">MEKILGYIRGLQRPFVVFFIVLLVVGLTSFLVAKFGNIAMADKTLAVVLTAMALVVGYLFGERKASKQT</sequence>
<dbReference type="EMBL" id="BARW01003196">
    <property type="protein sequence ID" value="GAI64463.1"/>
    <property type="molecule type" value="Genomic_DNA"/>
</dbReference>